<dbReference type="Proteomes" id="UP000289856">
    <property type="component" value="Chromosome"/>
</dbReference>
<protein>
    <submittedName>
        <fullName evidence="1">Uncharacterized protein</fullName>
    </submittedName>
</protein>
<dbReference type="RefSeq" id="WP_130605327.1">
    <property type="nucleotide sequence ID" value="NZ_AP019400.1"/>
</dbReference>
<evidence type="ECO:0000313" key="2">
    <source>
        <dbReference type="Proteomes" id="UP000289856"/>
    </source>
</evidence>
<keyword evidence="2" id="KW-1185">Reference proteome</keyword>
<accession>A0A3T1D056</accession>
<name>A0A3T1D056_9BACL</name>
<gene>
    <name evidence="1" type="ORF">KCTCHS21_08790</name>
</gene>
<dbReference type="KEGG" id="cohn:KCTCHS21_08790"/>
<sequence>MKKLFISLFILVFLVVIAGVGALYYIKPDRDMDLYYQNVPLNKRALDMVKHLSPELILTEADIINLAKKSIADNPQVEKDVLVTGASFTLDREFLISDLNIIWKNRVSAGIQVTYRLHWESPNVIATAEKATMKGITLPTSMFSERIIPIGNELPKILKIKELVWGDGEVKVLFKKPTFKDLQELIG</sequence>
<dbReference type="AlphaFoldDB" id="A0A3T1D056"/>
<reference evidence="1 2" key="1">
    <citation type="submission" date="2019-01" db="EMBL/GenBank/DDBJ databases">
        <title>Complete genome sequence of Cohnella hallensis HS21 isolated from Korean fir (Abies koreana) rhizospheric soil.</title>
        <authorList>
            <person name="Jiang L."/>
            <person name="Kang S.W."/>
            <person name="Kim S."/>
            <person name="Jung J."/>
            <person name="Kim C.Y."/>
            <person name="Kim D.H."/>
            <person name="Kim S.W."/>
            <person name="Lee J."/>
        </authorList>
    </citation>
    <scope>NUCLEOTIDE SEQUENCE [LARGE SCALE GENOMIC DNA]</scope>
    <source>
        <strain evidence="1 2">HS21</strain>
    </source>
</reference>
<dbReference type="OrthoDB" id="2664080at2"/>
<evidence type="ECO:0000313" key="1">
    <source>
        <dbReference type="EMBL" id="BBI31480.1"/>
    </source>
</evidence>
<proteinExistence type="predicted"/>
<dbReference type="EMBL" id="AP019400">
    <property type="protein sequence ID" value="BBI31480.1"/>
    <property type="molecule type" value="Genomic_DNA"/>
</dbReference>
<organism evidence="1 2">
    <name type="scientific">Cohnella abietis</name>
    <dbReference type="NCBI Taxonomy" id="2507935"/>
    <lineage>
        <taxon>Bacteria</taxon>
        <taxon>Bacillati</taxon>
        <taxon>Bacillota</taxon>
        <taxon>Bacilli</taxon>
        <taxon>Bacillales</taxon>
        <taxon>Paenibacillaceae</taxon>
        <taxon>Cohnella</taxon>
    </lineage>
</organism>